<reference evidence="1" key="1">
    <citation type="submission" date="2018-02" db="EMBL/GenBank/DDBJ databases">
        <title>Rhizophora mucronata_Transcriptome.</title>
        <authorList>
            <person name="Meera S.P."/>
            <person name="Sreeshan A."/>
            <person name="Augustine A."/>
        </authorList>
    </citation>
    <scope>NUCLEOTIDE SEQUENCE</scope>
    <source>
        <tissue evidence="1">Leaf</tissue>
    </source>
</reference>
<sequence length="18" mass="2107">MFLNLIYVRPVSSNLPKD</sequence>
<proteinExistence type="predicted"/>
<dbReference type="AlphaFoldDB" id="A0A2P2NQ86"/>
<name>A0A2P2NQ86_RHIMU</name>
<accession>A0A2P2NQ86</accession>
<organism evidence="1">
    <name type="scientific">Rhizophora mucronata</name>
    <name type="common">Asiatic mangrove</name>
    <dbReference type="NCBI Taxonomy" id="61149"/>
    <lineage>
        <taxon>Eukaryota</taxon>
        <taxon>Viridiplantae</taxon>
        <taxon>Streptophyta</taxon>
        <taxon>Embryophyta</taxon>
        <taxon>Tracheophyta</taxon>
        <taxon>Spermatophyta</taxon>
        <taxon>Magnoliopsida</taxon>
        <taxon>eudicotyledons</taxon>
        <taxon>Gunneridae</taxon>
        <taxon>Pentapetalae</taxon>
        <taxon>rosids</taxon>
        <taxon>fabids</taxon>
        <taxon>Malpighiales</taxon>
        <taxon>Rhizophoraceae</taxon>
        <taxon>Rhizophora</taxon>
    </lineage>
</organism>
<dbReference type="EMBL" id="GGEC01064178">
    <property type="protein sequence ID" value="MBX44662.1"/>
    <property type="molecule type" value="Transcribed_RNA"/>
</dbReference>
<evidence type="ECO:0000313" key="1">
    <source>
        <dbReference type="EMBL" id="MBX44662.1"/>
    </source>
</evidence>
<protein>
    <submittedName>
        <fullName evidence="1">Uncharacterized protein</fullName>
    </submittedName>
</protein>